<evidence type="ECO:0000313" key="4">
    <source>
        <dbReference type="EnsemblMetazoa" id="BGLB017193-PA"/>
    </source>
</evidence>
<evidence type="ECO:0000256" key="2">
    <source>
        <dbReference type="ARBA" id="ARBA00023161"/>
    </source>
</evidence>
<evidence type="ECO:0000313" key="5">
    <source>
        <dbReference type="Proteomes" id="UP000076420"/>
    </source>
</evidence>
<evidence type="ECO:0008006" key="6">
    <source>
        <dbReference type="Google" id="ProtNLM"/>
    </source>
</evidence>
<dbReference type="AlphaFoldDB" id="A0A2C9KBB8"/>
<organism evidence="4 5">
    <name type="scientific">Biomphalaria glabrata</name>
    <name type="common">Bloodfluke planorb</name>
    <name type="synonym">Freshwater snail</name>
    <dbReference type="NCBI Taxonomy" id="6526"/>
    <lineage>
        <taxon>Eukaryota</taxon>
        <taxon>Metazoa</taxon>
        <taxon>Spiralia</taxon>
        <taxon>Lophotrochozoa</taxon>
        <taxon>Mollusca</taxon>
        <taxon>Gastropoda</taxon>
        <taxon>Heterobranchia</taxon>
        <taxon>Euthyneura</taxon>
        <taxon>Panpulmonata</taxon>
        <taxon>Hygrophila</taxon>
        <taxon>Lymnaeoidea</taxon>
        <taxon>Planorbidae</taxon>
        <taxon>Biomphalaria</taxon>
    </lineage>
</organism>
<proteinExistence type="inferred from homology"/>
<dbReference type="VEuPathDB" id="VectorBase:BGLAX_037363"/>
<evidence type="ECO:0000256" key="3">
    <source>
        <dbReference type="SAM" id="MobiDB-lite"/>
    </source>
</evidence>
<feature type="compositionally biased region" description="Basic and acidic residues" evidence="3">
    <location>
        <begin position="125"/>
        <end position="139"/>
    </location>
</feature>
<dbReference type="Gene3D" id="3.40.50.300">
    <property type="entry name" value="P-loop containing nucleotide triphosphate hydrolases"/>
    <property type="match status" value="1"/>
</dbReference>
<evidence type="ECO:0000256" key="1">
    <source>
        <dbReference type="ARBA" id="ARBA00007712"/>
    </source>
</evidence>
<dbReference type="EnsemblMetazoa" id="BGLB017193-RA">
    <property type="protein sequence ID" value="BGLB017193-PA"/>
    <property type="gene ID" value="BGLB017193"/>
</dbReference>
<dbReference type="RefSeq" id="XP_013089423.2">
    <property type="nucleotide sequence ID" value="XM_013233969.2"/>
</dbReference>
<accession>A0A2C9KBB8</accession>
<dbReference type="PANTHER" id="PTHR14270:SF0">
    <property type="entry name" value="NONSENSE-MEDIATED MRNA DECAY FACTOR SMG9"/>
    <property type="match status" value="1"/>
</dbReference>
<comment type="similarity">
    <text evidence="1">Belongs to the SMG9 family.</text>
</comment>
<dbReference type="Proteomes" id="UP000076420">
    <property type="component" value="Unassembled WGS sequence"/>
</dbReference>
<dbReference type="PANTHER" id="PTHR14270">
    <property type="entry name" value="NONSENSE-MEDIATED MRNA DECAY FACTOR SMG9"/>
    <property type="match status" value="1"/>
</dbReference>
<dbReference type="GO" id="GO:0000184">
    <property type="term" value="P:nuclear-transcribed mRNA catabolic process, nonsense-mediated decay"/>
    <property type="evidence" value="ECO:0007669"/>
    <property type="project" value="UniProtKB-KW"/>
</dbReference>
<gene>
    <name evidence="4" type="primary">106073427</name>
</gene>
<dbReference type="OrthoDB" id="79514at2759"/>
<protein>
    <recommendedName>
        <fullName evidence="6">Protein SMG9</fullName>
    </recommendedName>
</protein>
<reference evidence="4" key="1">
    <citation type="submission" date="2020-05" db="UniProtKB">
        <authorList>
            <consortium name="EnsemblMetazoa"/>
        </authorList>
    </citation>
    <scope>IDENTIFICATION</scope>
    <source>
        <strain evidence="4">BB02</strain>
    </source>
</reference>
<feature type="compositionally biased region" description="Basic and acidic residues" evidence="3">
    <location>
        <begin position="15"/>
        <end position="25"/>
    </location>
</feature>
<feature type="region of interest" description="Disordered" evidence="3">
    <location>
        <begin position="106"/>
        <end position="147"/>
    </location>
</feature>
<name>A0A2C9KBB8_BIOGL</name>
<keyword evidence="2" id="KW-0866">Nonsense-mediated mRNA decay</keyword>
<sequence length="522" mass="58394">MSDAYDRNRRRRRRDRNDYGRHNEDVSPTLATPAPSKPPVTILGLAKPTRVPSTTAVVDYPASNFSNTTSEIDSSDSSFHQNVSLDHAIGDTSTSDKPAVVVLSSLSSDSKSHLTPSKSNEIDSAEARSNLDDSLHSSEENAVSSKRTTVASSVGNIISGVIDQGAQTQLKLAPPLEKQVKIKLIDDSFQWCESGVDLMLEQTDFLVVGAIGLQGCGKSTLLSLLAGNTHQDAYRNYFFFPQTKEAKEECLFQTSGIDMFVTSERVILLDTQPLLSASMMDCLLRYERKFPSEYTSLQNFIEMQSMQLLTFLLSVCNIILIADDWFIDINFLRLIQDAEMLKPSTQPPSATADNISSSKEDTLDFYPTVIFVHNKATREDFTPDTYFSMQQILHKIFISSKLKIHSGINMTNNAIHDSIIPMPPGAEEDPASSLNLLLIPQMEFYKSEPEWLQTTLPEYRGYPSFNTILSFFRSQILSAPRSPMTHATLTEKNWYHFAARMWETVKKSSLLAEYNRLLSSTA</sequence>
<feature type="compositionally biased region" description="Low complexity" evidence="3">
    <location>
        <begin position="106"/>
        <end position="119"/>
    </location>
</feature>
<dbReference type="STRING" id="6526.A0A2C9KBB8"/>
<feature type="region of interest" description="Disordered" evidence="3">
    <location>
        <begin position="1"/>
        <end position="40"/>
    </location>
</feature>
<dbReference type="InterPro" id="IPR027417">
    <property type="entry name" value="P-loop_NTPase"/>
</dbReference>
<dbReference type="SUPFAM" id="SSF52540">
    <property type="entry name" value="P-loop containing nucleoside triphosphate hydrolases"/>
    <property type="match status" value="1"/>
</dbReference>
<dbReference type="InterPro" id="IPR039177">
    <property type="entry name" value="SMG9"/>
</dbReference>
<dbReference type="VEuPathDB" id="VectorBase:BGLB017193"/>
<dbReference type="KEGG" id="bgt:106073427"/>